<reference evidence="1 2" key="1">
    <citation type="submission" date="2019-08" db="EMBL/GenBank/DDBJ databases">
        <title>The genome of the soybean aphid Biotype 1, its phylome, world population structure and adaptation to the North American continent.</title>
        <authorList>
            <person name="Giordano R."/>
            <person name="Donthu R.K."/>
            <person name="Hernandez A.G."/>
            <person name="Wright C.L."/>
            <person name="Zimin A.V."/>
        </authorList>
    </citation>
    <scope>NUCLEOTIDE SEQUENCE [LARGE SCALE GENOMIC DNA]</scope>
    <source>
        <tissue evidence="1">Whole aphids</tissue>
    </source>
</reference>
<protein>
    <submittedName>
        <fullName evidence="1">Uncharacterized protein</fullName>
    </submittedName>
</protein>
<dbReference type="Proteomes" id="UP000475862">
    <property type="component" value="Unassembled WGS sequence"/>
</dbReference>
<dbReference type="EMBL" id="VYZN01000028">
    <property type="protein sequence ID" value="KAE9534413.1"/>
    <property type="molecule type" value="Genomic_DNA"/>
</dbReference>
<keyword evidence="2" id="KW-1185">Reference proteome</keyword>
<comment type="caution">
    <text evidence="1">The sequence shown here is derived from an EMBL/GenBank/DDBJ whole genome shotgun (WGS) entry which is preliminary data.</text>
</comment>
<evidence type="ECO:0000313" key="1">
    <source>
        <dbReference type="EMBL" id="KAE9534413.1"/>
    </source>
</evidence>
<accession>A0A6G0TMG4</accession>
<dbReference type="AlphaFoldDB" id="A0A6G0TMG4"/>
<name>A0A6G0TMG4_APHGL</name>
<sequence>MYVRAYVVIRYTAAAVTTTTDGRRSGWLEEWHYKRWKKGQYDYREKKKIYALESLCVCVCVYAHPSCVMHTRGILCFMLCAVRACCCYTGVRACACAARTTRACVCVYAVCGARARVWCVCVLAHELFARGPTDFEITPSDWPGPAVYIKSANGGRATGRVPRGPPVHRAAYIQQYCRPTDIHTSICQVFIYALFFFFFPNFSRFSTSTTVQLRSATVQRILSLTLCLPVASIWRQFRRLIVVVRYSFRLRDTVVFARFRHDNYTLLLNSATTAAAVATTTTASGAFSDYDLCVCVVRTPRTTLKRHCKSYDSESTGRSQLDLGVLSEVEIKIYIISADVNCSPTINWLKK</sequence>
<evidence type="ECO:0000313" key="2">
    <source>
        <dbReference type="Proteomes" id="UP000475862"/>
    </source>
</evidence>
<organism evidence="1 2">
    <name type="scientific">Aphis glycines</name>
    <name type="common">Soybean aphid</name>
    <dbReference type="NCBI Taxonomy" id="307491"/>
    <lineage>
        <taxon>Eukaryota</taxon>
        <taxon>Metazoa</taxon>
        <taxon>Ecdysozoa</taxon>
        <taxon>Arthropoda</taxon>
        <taxon>Hexapoda</taxon>
        <taxon>Insecta</taxon>
        <taxon>Pterygota</taxon>
        <taxon>Neoptera</taxon>
        <taxon>Paraneoptera</taxon>
        <taxon>Hemiptera</taxon>
        <taxon>Sternorrhyncha</taxon>
        <taxon>Aphidomorpha</taxon>
        <taxon>Aphidoidea</taxon>
        <taxon>Aphididae</taxon>
        <taxon>Aphidini</taxon>
        <taxon>Aphis</taxon>
        <taxon>Aphis</taxon>
    </lineage>
</organism>
<gene>
    <name evidence="1" type="ORF">AGLY_008503</name>
</gene>
<proteinExistence type="predicted"/>